<evidence type="ECO:0000313" key="1">
    <source>
        <dbReference type="EMBL" id="KGE71450.1"/>
    </source>
</evidence>
<protein>
    <recommendedName>
        <fullName evidence="3">Lipoprotein</fullName>
    </recommendedName>
</protein>
<name>A0A098QUC8_9SPIO</name>
<gene>
    <name evidence="1" type="ORF">DC28_11745</name>
</gene>
<dbReference type="PROSITE" id="PS51257">
    <property type="entry name" value="PROKAR_LIPOPROTEIN"/>
    <property type="match status" value="1"/>
</dbReference>
<evidence type="ECO:0008006" key="3">
    <source>
        <dbReference type="Google" id="ProtNLM"/>
    </source>
</evidence>
<sequence>MNTHRTTPGWVTTLGTIALLAITLTGCASRVTLDRWDLPDTALRTVTLEFDPPDAHHNPKGEMGVILAIAASVAETVIPMNIDTEAIEAEARIVNQSLQETLTWDLELPLLPPVDSRTSLRIESGDGSWVHTTAYRYESRPEADLSVAITLSYERTGTVPFGVDEAAVGIGMVYPKARLDVTMTDRRGDTLWRDHATYRSDQAIPFGSLSVFGVEMVREYDTSHSFVSLVDQALYKLVDRTLHW</sequence>
<dbReference type="AlphaFoldDB" id="A0A098QUC8"/>
<reference evidence="1 2" key="1">
    <citation type="submission" date="2014-05" db="EMBL/GenBank/DDBJ databases">
        <title>De novo Genome Sequence of Spirocheata sp.</title>
        <authorList>
            <person name="Shivani Y."/>
            <person name="Subhash Y."/>
            <person name="Tushar L."/>
            <person name="Sasikala C."/>
            <person name="Ramana C.V."/>
        </authorList>
    </citation>
    <scope>NUCLEOTIDE SEQUENCE [LARGE SCALE GENOMIC DNA]</scope>
    <source>
        <strain evidence="1 2">JC230</strain>
    </source>
</reference>
<organism evidence="1 2">
    <name type="scientific">Spirochaeta lutea</name>
    <dbReference type="NCBI Taxonomy" id="1480694"/>
    <lineage>
        <taxon>Bacteria</taxon>
        <taxon>Pseudomonadati</taxon>
        <taxon>Spirochaetota</taxon>
        <taxon>Spirochaetia</taxon>
        <taxon>Spirochaetales</taxon>
        <taxon>Spirochaetaceae</taxon>
        <taxon>Spirochaeta</taxon>
    </lineage>
</organism>
<evidence type="ECO:0000313" key="2">
    <source>
        <dbReference type="Proteomes" id="UP000029692"/>
    </source>
</evidence>
<comment type="caution">
    <text evidence="1">The sequence shown here is derived from an EMBL/GenBank/DDBJ whole genome shotgun (WGS) entry which is preliminary data.</text>
</comment>
<dbReference type="EMBL" id="JNUP01000066">
    <property type="protein sequence ID" value="KGE71450.1"/>
    <property type="molecule type" value="Genomic_DNA"/>
</dbReference>
<keyword evidence="2" id="KW-1185">Reference proteome</keyword>
<dbReference type="Proteomes" id="UP000029692">
    <property type="component" value="Unassembled WGS sequence"/>
</dbReference>
<proteinExistence type="predicted"/>
<dbReference type="RefSeq" id="WP_037548693.1">
    <property type="nucleotide sequence ID" value="NZ_JNUP01000066.1"/>
</dbReference>
<accession>A0A098QUC8</accession>